<dbReference type="InterPro" id="IPR020094">
    <property type="entry name" value="TruA/RsuA/RluB/E/F_N"/>
</dbReference>
<dbReference type="Pfam" id="PF01416">
    <property type="entry name" value="PseudoU_synth_1"/>
    <property type="match status" value="2"/>
</dbReference>
<comment type="caution">
    <text evidence="9">The sequence shown here is derived from an EMBL/GenBank/DDBJ whole genome shotgun (WGS) entry which is preliminary data.</text>
</comment>
<feature type="binding site" evidence="4 6">
    <location>
        <position position="111"/>
    </location>
    <ligand>
        <name>substrate</name>
    </ligand>
</feature>
<keyword evidence="10" id="KW-1185">Reference proteome</keyword>
<feature type="domain" description="Pseudouridine synthase I TruA alpha/beta" evidence="8">
    <location>
        <begin position="145"/>
        <end position="247"/>
    </location>
</feature>
<evidence type="ECO:0000256" key="6">
    <source>
        <dbReference type="PIRSR" id="PIRSR001430-2"/>
    </source>
</evidence>
<dbReference type="Gene3D" id="3.30.70.660">
    <property type="entry name" value="Pseudouridine synthase I, catalytic domain, C-terminal subdomain"/>
    <property type="match status" value="1"/>
</dbReference>
<dbReference type="GO" id="GO:0031119">
    <property type="term" value="P:tRNA pseudouridine synthesis"/>
    <property type="evidence" value="ECO:0007669"/>
    <property type="project" value="UniProtKB-UniRule"/>
</dbReference>
<accession>A0A8J7KSW8</accession>
<evidence type="ECO:0000256" key="4">
    <source>
        <dbReference type="HAMAP-Rule" id="MF_00171"/>
    </source>
</evidence>
<dbReference type="FunFam" id="3.30.70.580:FF:000001">
    <property type="entry name" value="tRNA pseudouridine synthase A"/>
    <property type="match status" value="1"/>
</dbReference>
<evidence type="ECO:0000256" key="5">
    <source>
        <dbReference type="PIRSR" id="PIRSR001430-1"/>
    </source>
</evidence>
<dbReference type="AlphaFoldDB" id="A0A8J7KSW8"/>
<dbReference type="EMBL" id="JADKPV010000002">
    <property type="protein sequence ID" value="MBF4500994.1"/>
    <property type="molecule type" value="Genomic_DNA"/>
</dbReference>
<keyword evidence="2 4" id="KW-0819">tRNA processing</keyword>
<sequence length="248" mass="28302">MRRLKAIVQYDGTHFNGYQIQDEGRTVQQQIDRALRKIHKDDSIISVASGRTDTGVHALGQVIHFDTPLTIPDERWCIAMNTLLPNDVRIISVEEVASDFHARYDATGKTYLYKWERTPIQSPFHRNYAVHIGYHYPDVDKMRQAAKHFVGTHDFTSFCSTKTATTNRVRTIRKLSIEEFGDELHMTIEGDGFLYNMVRTIAGMLLAVGRGQYDPDSIIEILAAKNRKKAAETAPSQGLYLVEVHYDE</sequence>
<comment type="caution">
    <text evidence="4">Lacks conserved residue(s) required for the propagation of feature annotation.</text>
</comment>
<dbReference type="NCBIfam" id="TIGR00071">
    <property type="entry name" value="hisT_truA"/>
    <property type="match status" value="1"/>
</dbReference>
<gene>
    <name evidence="4 9" type="primary">truA</name>
    <name evidence="9" type="ORF">IRY55_06395</name>
</gene>
<comment type="catalytic activity">
    <reaction evidence="4 7">
        <text>uridine(38/39/40) in tRNA = pseudouridine(38/39/40) in tRNA</text>
        <dbReference type="Rhea" id="RHEA:22376"/>
        <dbReference type="Rhea" id="RHEA-COMP:10085"/>
        <dbReference type="Rhea" id="RHEA-COMP:10087"/>
        <dbReference type="ChEBI" id="CHEBI:65314"/>
        <dbReference type="ChEBI" id="CHEBI:65315"/>
        <dbReference type="EC" id="5.4.99.12"/>
    </reaction>
</comment>
<dbReference type="InterPro" id="IPR020103">
    <property type="entry name" value="PsdUridine_synth_cat_dom_sf"/>
</dbReference>
<dbReference type="InterPro" id="IPR020097">
    <property type="entry name" value="PsdUridine_synth_TruA_a/b_dom"/>
</dbReference>
<proteinExistence type="inferred from homology"/>
<reference evidence="9" key="1">
    <citation type="submission" date="2020-11" db="EMBL/GenBank/DDBJ databases">
        <title>Multidrug resistant novel bacterium Savagea serpentis sp. nov., isolated from the scats of a vine snake (Ahaetulla nasuta).</title>
        <authorList>
            <person name="Venkata Ramana V."/>
            <person name="Vikas Patil S."/>
            <person name="Yogita Lugani V."/>
        </authorList>
    </citation>
    <scope>NUCLEOTIDE SEQUENCE</scope>
    <source>
        <strain evidence="9">SN6</strain>
    </source>
</reference>
<dbReference type="EC" id="5.4.99.12" evidence="4"/>
<evidence type="ECO:0000256" key="3">
    <source>
        <dbReference type="ARBA" id="ARBA00023235"/>
    </source>
</evidence>
<feature type="domain" description="Pseudouridine synthase I TruA alpha/beta" evidence="8">
    <location>
        <begin position="6"/>
        <end position="105"/>
    </location>
</feature>
<comment type="subunit">
    <text evidence="4">Homodimer.</text>
</comment>
<evidence type="ECO:0000256" key="1">
    <source>
        <dbReference type="ARBA" id="ARBA00009375"/>
    </source>
</evidence>
<dbReference type="GO" id="GO:0003723">
    <property type="term" value="F:RNA binding"/>
    <property type="evidence" value="ECO:0007669"/>
    <property type="project" value="InterPro"/>
</dbReference>
<dbReference type="Proteomes" id="UP000622653">
    <property type="component" value="Unassembled WGS sequence"/>
</dbReference>
<dbReference type="GO" id="GO:0160147">
    <property type="term" value="F:tRNA pseudouridine(38-40) synthase activity"/>
    <property type="evidence" value="ECO:0007669"/>
    <property type="project" value="UniProtKB-EC"/>
</dbReference>
<evidence type="ECO:0000313" key="10">
    <source>
        <dbReference type="Proteomes" id="UP000622653"/>
    </source>
</evidence>
<dbReference type="SUPFAM" id="SSF55120">
    <property type="entry name" value="Pseudouridine synthase"/>
    <property type="match status" value="1"/>
</dbReference>
<dbReference type="PIRSF" id="PIRSF001430">
    <property type="entry name" value="tRNA_psdUrid_synth"/>
    <property type="match status" value="1"/>
</dbReference>
<dbReference type="RefSeq" id="WP_194562479.1">
    <property type="nucleotide sequence ID" value="NZ_JADKPV010000002.1"/>
</dbReference>
<dbReference type="InterPro" id="IPR001406">
    <property type="entry name" value="PsdUridine_synth_TruA"/>
</dbReference>
<evidence type="ECO:0000256" key="7">
    <source>
        <dbReference type="RuleBase" id="RU003792"/>
    </source>
</evidence>
<comment type="similarity">
    <text evidence="1 4 7">Belongs to the tRNA pseudouridine synthase TruA family.</text>
</comment>
<dbReference type="HAMAP" id="MF_00171">
    <property type="entry name" value="TruA"/>
    <property type="match status" value="1"/>
</dbReference>
<dbReference type="CDD" id="cd02570">
    <property type="entry name" value="PseudoU_synth_EcTruA"/>
    <property type="match status" value="1"/>
</dbReference>
<organism evidence="9 10">
    <name type="scientific">Savagea serpentis</name>
    <dbReference type="NCBI Taxonomy" id="2785297"/>
    <lineage>
        <taxon>Bacteria</taxon>
        <taxon>Bacillati</taxon>
        <taxon>Bacillota</taxon>
        <taxon>Bacilli</taxon>
        <taxon>Bacillales</taxon>
        <taxon>Caryophanaceae</taxon>
        <taxon>Savagea</taxon>
    </lineage>
</organism>
<evidence type="ECO:0000256" key="2">
    <source>
        <dbReference type="ARBA" id="ARBA00022694"/>
    </source>
</evidence>
<evidence type="ECO:0000313" key="9">
    <source>
        <dbReference type="EMBL" id="MBF4500994.1"/>
    </source>
</evidence>
<dbReference type="PANTHER" id="PTHR11142:SF0">
    <property type="entry name" value="TRNA PSEUDOURIDINE SYNTHASE-LIKE 1"/>
    <property type="match status" value="1"/>
</dbReference>
<keyword evidence="3 4" id="KW-0413">Isomerase</keyword>
<feature type="active site" description="Nucleophile" evidence="4 5">
    <location>
        <position position="53"/>
    </location>
</feature>
<protein>
    <recommendedName>
        <fullName evidence="4">tRNA pseudouridine synthase A</fullName>
        <ecNumber evidence="4">5.4.99.12</ecNumber>
    </recommendedName>
    <alternativeName>
        <fullName evidence="4">tRNA pseudouridine(38-40) synthase</fullName>
    </alternativeName>
    <alternativeName>
        <fullName evidence="4">tRNA pseudouridylate synthase I</fullName>
    </alternativeName>
    <alternativeName>
        <fullName evidence="4">tRNA-uridine isomerase I</fullName>
    </alternativeName>
</protein>
<dbReference type="Gene3D" id="3.30.70.580">
    <property type="entry name" value="Pseudouridine synthase I, catalytic domain, N-terminal subdomain"/>
    <property type="match status" value="1"/>
</dbReference>
<evidence type="ECO:0000259" key="8">
    <source>
        <dbReference type="Pfam" id="PF01416"/>
    </source>
</evidence>
<dbReference type="PANTHER" id="PTHR11142">
    <property type="entry name" value="PSEUDOURIDYLATE SYNTHASE"/>
    <property type="match status" value="1"/>
</dbReference>
<dbReference type="InterPro" id="IPR020095">
    <property type="entry name" value="PsdUridine_synth_TruA_C"/>
</dbReference>
<comment type="function">
    <text evidence="4">Formation of pseudouridine at positions 38, 39 and 40 in the anticodon stem and loop of transfer RNAs.</text>
</comment>
<name>A0A8J7KSW8_9BACL</name>